<dbReference type="OrthoDB" id="2653288at2"/>
<dbReference type="EMBL" id="NMQW01000057">
    <property type="protein sequence ID" value="OXM82724.1"/>
    <property type="molecule type" value="Genomic_DNA"/>
</dbReference>
<protein>
    <submittedName>
        <fullName evidence="1">Uncharacterized protein</fullName>
    </submittedName>
</protein>
<organism evidence="1 2">
    <name type="scientific">Paenibacillus rigui</name>
    <dbReference type="NCBI Taxonomy" id="554312"/>
    <lineage>
        <taxon>Bacteria</taxon>
        <taxon>Bacillati</taxon>
        <taxon>Bacillota</taxon>
        <taxon>Bacilli</taxon>
        <taxon>Bacillales</taxon>
        <taxon>Paenibacillaceae</taxon>
        <taxon>Paenibacillus</taxon>
    </lineage>
</organism>
<keyword evidence="2" id="KW-1185">Reference proteome</keyword>
<reference evidence="1 2" key="1">
    <citation type="submission" date="2017-07" db="EMBL/GenBank/DDBJ databases">
        <title>Genome sequencing and assembly of Paenibacillus rigui.</title>
        <authorList>
            <person name="Mayilraj S."/>
        </authorList>
    </citation>
    <scope>NUCLEOTIDE SEQUENCE [LARGE SCALE GENOMIC DNA]</scope>
    <source>
        <strain evidence="1 2">JCM 16352</strain>
    </source>
</reference>
<dbReference type="RefSeq" id="WP_094018366.1">
    <property type="nucleotide sequence ID" value="NZ_NMQW01000057.1"/>
</dbReference>
<sequence>MEIGHYLVGDHDFEEAKKMGYIIKATQGHITIYPPGKITAYSDDHVAIEGKRLFRPVNRFEIVGM</sequence>
<gene>
    <name evidence="1" type="ORF">CF651_29065</name>
</gene>
<evidence type="ECO:0000313" key="2">
    <source>
        <dbReference type="Proteomes" id="UP000215509"/>
    </source>
</evidence>
<accession>A0A229UH62</accession>
<dbReference type="AlphaFoldDB" id="A0A229UH62"/>
<comment type="caution">
    <text evidence="1">The sequence shown here is derived from an EMBL/GenBank/DDBJ whole genome shotgun (WGS) entry which is preliminary data.</text>
</comment>
<proteinExistence type="predicted"/>
<dbReference type="Proteomes" id="UP000215509">
    <property type="component" value="Unassembled WGS sequence"/>
</dbReference>
<evidence type="ECO:0000313" key="1">
    <source>
        <dbReference type="EMBL" id="OXM82724.1"/>
    </source>
</evidence>
<name>A0A229UH62_9BACL</name>